<evidence type="ECO:0000259" key="12">
    <source>
        <dbReference type="Pfam" id="PF25392"/>
    </source>
</evidence>
<evidence type="ECO:0000259" key="11">
    <source>
        <dbReference type="Pfam" id="PF21088"/>
    </source>
</evidence>
<evidence type="ECO:0000256" key="1">
    <source>
        <dbReference type="ARBA" id="ARBA00004651"/>
    </source>
</evidence>
<dbReference type="EMBL" id="SGXC01000002">
    <property type="protein sequence ID" value="RZS80832.1"/>
    <property type="molecule type" value="Genomic_DNA"/>
</dbReference>
<feature type="transmembrane region" description="Helical" evidence="8">
    <location>
        <begin position="492"/>
        <end position="517"/>
    </location>
</feature>
<dbReference type="Gene3D" id="3.30.70.100">
    <property type="match status" value="1"/>
</dbReference>
<proteinExistence type="inferred from homology"/>
<feature type="domain" description="Mechanosensitive ion channel MscS" evidence="9">
    <location>
        <begin position="586"/>
        <end position="642"/>
    </location>
</feature>
<evidence type="ECO:0000256" key="7">
    <source>
        <dbReference type="SAM" id="MobiDB-lite"/>
    </source>
</evidence>
<dbReference type="PANTHER" id="PTHR30460">
    <property type="entry name" value="MODERATE CONDUCTANCE MECHANOSENSITIVE CHANNEL YBIO"/>
    <property type="match status" value="1"/>
</dbReference>
<dbReference type="GO" id="GO:0005886">
    <property type="term" value="C:plasma membrane"/>
    <property type="evidence" value="ECO:0007669"/>
    <property type="project" value="UniProtKB-SubCell"/>
</dbReference>
<feature type="transmembrane region" description="Helical" evidence="8">
    <location>
        <begin position="405"/>
        <end position="427"/>
    </location>
</feature>
<feature type="region of interest" description="Disordered" evidence="7">
    <location>
        <begin position="87"/>
        <end position="108"/>
    </location>
</feature>
<feature type="transmembrane region" description="Helical" evidence="8">
    <location>
        <begin position="158"/>
        <end position="180"/>
    </location>
</feature>
<dbReference type="AlphaFoldDB" id="A0A4Q7NCS2"/>
<feature type="domain" description="Moderate conductance mechanosensitive channel YbiO-like transmembrane helix 1" evidence="12">
    <location>
        <begin position="405"/>
        <end position="483"/>
    </location>
</feature>
<dbReference type="Pfam" id="PF21082">
    <property type="entry name" value="MS_channel_3rd"/>
    <property type="match status" value="1"/>
</dbReference>
<dbReference type="InterPro" id="IPR049278">
    <property type="entry name" value="MS_channel_C"/>
</dbReference>
<comment type="caution">
    <text evidence="13">The sequence shown here is derived from an EMBL/GenBank/DDBJ whole genome shotgun (WGS) entry which is preliminary data.</text>
</comment>
<evidence type="ECO:0000256" key="3">
    <source>
        <dbReference type="ARBA" id="ARBA00022475"/>
    </source>
</evidence>
<keyword evidence="4 8" id="KW-0812">Transmembrane</keyword>
<evidence type="ECO:0000313" key="14">
    <source>
        <dbReference type="Proteomes" id="UP000292445"/>
    </source>
</evidence>
<dbReference type="InterPro" id="IPR011066">
    <property type="entry name" value="MscS_channel_C_sf"/>
</dbReference>
<name>A0A4Q7NCS2_9BURK</name>
<feature type="transmembrane region" description="Helical" evidence="8">
    <location>
        <begin position="375"/>
        <end position="393"/>
    </location>
</feature>
<dbReference type="SUPFAM" id="SSF82689">
    <property type="entry name" value="Mechanosensitive channel protein MscS (YggB), C-terminal domain"/>
    <property type="match status" value="1"/>
</dbReference>
<comment type="subcellular location">
    <subcellularLocation>
        <location evidence="1">Cell membrane</location>
        <topology evidence="1">Multi-pass membrane protein</topology>
    </subcellularLocation>
</comment>
<evidence type="ECO:0000256" key="6">
    <source>
        <dbReference type="ARBA" id="ARBA00023136"/>
    </source>
</evidence>
<feature type="transmembrane region" description="Helical" evidence="8">
    <location>
        <begin position="448"/>
        <end position="472"/>
    </location>
</feature>
<feature type="transmembrane region" description="Helical" evidence="8">
    <location>
        <begin position="250"/>
        <end position="273"/>
    </location>
</feature>
<dbReference type="GO" id="GO:0008381">
    <property type="term" value="F:mechanosensitive monoatomic ion channel activity"/>
    <property type="evidence" value="ECO:0007669"/>
    <property type="project" value="InterPro"/>
</dbReference>
<dbReference type="InterPro" id="IPR010920">
    <property type="entry name" value="LSM_dom_sf"/>
</dbReference>
<dbReference type="Gene3D" id="2.30.30.60">
    <property type="match status" value="1"/>
</dbReference>
<evidence type="ECO:0000259" key="9">
    <source>
        <dbReference type="Pfam" id="PF00924"/>
    </source>
</evidence>
<dbReference type="SUPFAM" id="SSF50182">
    <property type="entry name" value="Sm-like ribonucleoproteins"/>
    <property type="match status" value="1"/>
</dbReference>
<evidence type="ECO:0000256" key="8">
    <source>
        <dbReference type="SAM" id="Phobius"/>
    </source>
</evidence>
<reference evidence="13 14" key="1">
    <citation type="submission" date="2019-02" db="EMBL/GenBank/DDBJ databases">
        <title>Genomic Encyclopedia of Type Strains, Phase IV (KMG-IV): sequencing the most valuable type-strain genomes for metagenomic binning, comparative biology and taxonomic classification.</title>
        <authorList>
            <person name="Goeker M."/>
        </authorList>
    </citation>
    <scope>NUCLEOTIDE SEQUENCE [LARGE SCALE GENOMIC DNA]</scope>
    <source>
        <strain evidence="13 14">K24</strain>
    </source>
</reference>
<organism evidence="13 14">
    <name type="scientific">Pigmentiphaga kullae</name>
    <dbReference type="NCBI Taxonomy" id="151784"/>
    <lineage>
        <taxon>Bacteria</taxon>
        <taxon>Pseudomonadati</taxon>
        <taxon>Pseudomonadota</taxon>
        <taxon>Betaproteobacteria</taxon>
        <taxon>Burkholderiales</taxon>
        <taxon>Alcaligenaceae</taxon>
        <taxon>Pigmentiphaga</taxon>
    </lineage>
</organism>
<accession>A0A4Q7NCS2</accession>
<evidence type="ECO:0000256" key="5">
    <source>
        <dbReference type="ARBA" id="ARBA00022989"/>
    </source>
</evidence>
<dbReference type="InterPro" id="IPR045276">
    <property type="entry name" value="YbiO_bact"/>
</dbReference>
<dbReference type="RefSeq" id="WP_242621474.1">
    <property type="nucleotide sequence ID" value="NZ_SGXC01000002.1"/>
</dbReference>
<feature type="transmembrane region" description="Helical" evidence="8">
    <location>
        <begin position="323"/>
        <end position="344"/>
    </location>
</feature>
<evidence type="ECO:0000256" key="4">
    <source>
        <dbReference type="ARBA" id="ARBA00022692"/>
    </source>
</evidence>
<comment type="similarity">
    <text evidence="2">Belongs to the MscS (TC 1.A.23) family.</text>
</comment>
<evidence type="ECO:0000313" key="13">
    <source>
        <dbReference type="EMBL" id="RZS80832.1"/>
    </source>
</evidence>
<keyword evidence="3" id="KW-1003">Cell membrane</keyword>
<dbReference type="InterPro" id="IPR011014">
    <property type="entry name" value="MscS_channel_TM-2"/>
</dbReference>
<dbReference type="Pfam" id="PF21088">
    <property type="entry name" value="MS_channel_1st"/>
    <property type="match status" value="1"/>
</dbReference>
<gene>
    <name evidence="13" type="ORF">EV675_3445</name>
</gene>
<dbReference type="InterPro" id="IPR049142">
    <property type="entry name" value="MS_channel_1st"/>
</dbReference>
<feature type="domain" description="Mechanosensitive ion channel MscS C-terminal" evidence="10">
    <location>
        <begin position="691"/>
        <end position="743"/>
    </location>
</feature>
<dbReference type="Pfam" id="PF25392">
    <property type="entry name" value="MS_channel_TM1"/>
    <property type="match status" value="1"/>
</dbReference>
<dbReference type="Proteomes" id="UP000292445">
    <property type="component" value="Unassembled WGS sequence"/>
</dbReference>
<dbReference type="InterPro" id="IPR057485">
    <property type="entry name" value="YbiO-like_TM1"/>
</dbReference>
<keyword evidence="14" id="KW-1185">Reference proteome</keyword>
<feature type="transmembrane region" description="Helical" evidence="8">
    <location>
        <begin position="293"/>
        <end position="311"/>
    </location>
</feature>
<feature type="transmembrane region" description="Helical" evidence="8">
    <location>
        <begin position="215"/>
        <end position="238"/>
    </location>
</feature>
<feature type="domain" description="Mechanosensitive ion channel transmembrane helices 2/3" evidence="11">
    <location>
        <begin position="546"/>
        <end position="584"/>
    </location>
</feature>
<keyword evidence="6 8" id="KW-0472">Membrane</keyword>
<feature type="transmembrane region" description="Helical" evidence="8">
    <location>
        <begin position="565"/>
        <end position="583"/>
    </location>
</feature>
<protein>
    <submittedName>
        <fullName evidence="13">Small-conductance mechanosensitive channel</fullName>
    </submittedName>
</protein>
<dbReference type="PANTHER" id="PTHR30460:SF0">
    <property type="entry name" value="MODERATE CONDUCTANCE MECHANOSENSITIVE CHANNEL YBIO"/>
    <property type="match status" value="1"/>
</dbReference>
<feature type="transmembrane region" description="Helical" evidence="8">
    <location>
        <begin position="537"/>
        <end position="559"/>
    </location>
</feature>
<dbReference type="InterPro" id="IPR006685">
    <property type="entry name" value="MscS_channel_2nd"/>
</dbReference>
<dbReference type="Gene3D" id="1.10.287.1260">
    <property type="match status" value="1"/>
</dbReference>
<dbReference type="Pfam" id="PF00924">
    <property type="entry name" value="MS_channel_2nd"/>
    <property type="match status" value="1"/>
</dbReference>
<evidence type="ECO:0000256" key="2">
    <source>
        <dbReference type="ARBA" id="ARBA00008017"/>
    </source>
</evidence>
<feature type="transmembrane region" description="Helical" evidence="8">
    <location>
        <begin position="30"/>
        <end position="52"/>
    </location>
</feature>
<dbReference type="SUPFAM" id="SSF82861">
    <property type="entry name" value="Mechanosensitive channel protein MscS (YggB), transmembrane region"/>
    <property type="match status" value="1"/>
</dbReference>
<keyword evidence="5 8" id="KW-1133">Transmembrane helix</keyword>
<evidence type="ECO:0000259" key="10">
    <source>
        <dbReference type="Pfam" id="PF21082"/>
    </source>
</evidence>
<dbReference type="InterPro" id="IPR023408">
    <property type="entry name" value="MscS_beta-dom_sf"/>
</dbReference>
<sequence length="775" mass="83209">MVRLATTACTLPLQSHRDVSLSRRRLSKPWLAQVAFLILLSLATLTSNRVALAGQAPATPTPAALADLLENPDSRKALIDQLRAHEPGSETKKGGTAAADTQPAQASPTLRARLADGTQRFLSGLVSDLGQGAADLRAMTEGDGPSMDSAEARALQPLAMSVVTAIVAFVLLRLVALWIYRRIDDWVAGLGWDATAPSRAGAPVGMPVLYRRAGAIIGAVVIDALVVLLAAAAAYAAGVRGGPDGVAVDPLVTVFLKAFLAVEITKVLVRTVFSTRYPHLRLLPMSNEMARYWNRWLIVLVMAAGYGTMLVDPVLAAALSPALGRLAALVIMLGVYVYAVGVIWRNRQRVREKLEHSGSRRTTFLGTSPRLLARVWHWLGIGYFTVLLVVSQIDPANALPFMVGATLQTLLATGVGSLAIVLLNALLAKPIRVSDELRARLPMLENRLNSYVPATIRFVGWAVRIVVVLLVLDAWRAFNLSRWIASDAGAAAIGVAVNVAIVLLAAALAWTVVASIIEHRLNLREGGRMPTAREKTLLSLFRNAALIVIVTMTVMVVLSQIGIDVAPLIAGAGVVGLAVGFGAQKLVQDIITGVFIQLENGMNENDVVQVAGVFGTVEKMTIRSVGIRTLDGGYHLVPFSSVDVVSNHMRDFSYHLGEYTIAHRESIDDAMQHLRNAFAELMTDEALAPEILEDISIPGVTAVNEKGATIRVLIKTRPGMQWAVQRAYNRLVKQHFNAAGIELPYPHMVVYFGQDKQGEAPPVRVAMEGGQAAAS</sequence>